<feature type="compositionally biased region" description="Low complexity" evidence="5">
    <location>
        <begin position="410"/>
        <end position="429"/>
    </location>
</feature>
<name>A0ABR1ITN9_9AGAR</name>
<feature type="region of interest" description="Disordered" evidence="5">
    <location>
        <begin position="274"/>
        <end position="311"/>
    </location>
</feature>
<feature type="region of interest" description="Disordered" evidence="5">
    <location>
        <begin position="117"/>
        <end position="137"/>
    </location>
</feature>
<feature type="region of interest" description="Disordered" evidence="5">
    <location>
        <begin position="543"/>
        <end position="572"/>
    </location>
</feature>
<keyword evidence="3 6" id="KW-1133">Transmembrane helix</keyword>
<comment type="subcellular location">
    <subcellularLocation>
        <location evidence="1">Membrane</location>
        <topology evidence="1">Multi-pass membrane protein</topology>
    </subcellularLocation>
</comment>
<feature type="compositionally biased region" description="Low complexity" evidence="5">
    <location>
        <begin position="117"/>
        <end position="133"/>
    </location>
</feature>
<evidence type="ECO:0000313" key="7">
    <source>
        <dbReference type="EMBL" id="KAK7440621.1"/>
    </source>
</evidence>
<feature type="transmembrane region" description="Helical" evidence="6">
    <location>
        <begin position="41"/>
        <end position="64"/>
    </location>
</feature>
<evidence type="ECO:0000256" key="6">
    <source>
        <dbReference type="SAM" id="Phobius"/>
    </source>
</evidence>
<keyword evidence="4 6" id="KW-0472">Membrane</keyword>
<evidence type="ECO:0000313" key="8">
    <source>
        <dbReference type="Proteomes" id="UP001498398"/>
    </source>
</evidence>
<evidence type="ECO:0008006" key="9">
    <source>
        <dbReference type="Google" id="ProtNLM"/>
    </source>
</evidence>
<keyword evidence="2 6" id="KW-0812">Transmembrane</keyword>
<gene>
    <name evidence="7" type="ORF">VKT23_016969</name>
</gene>
<feature type="transmembrane region" description="Helical" evidence="6">
    <location>
        <begin position="505"/>
        <end position="524"/>
    </location>
</feature>
<proteinExistence type="predicted"/>
<dbReference type="InterPro" id="IPR003689">
    <property type="entry name" value="ZIP"/>
</dbReference>
<feature type="compositionally biased region" description="Basic and acidic residues" evidence="5">
    <location>
        <begin position="549"/>
        <end position="572"/>
    </location>
</feature>
<feature type="transmembrane region" description="Helical" evidence="6">
    <location>
        <begin position="347"/>
        <end position="371"/>
    </location>
</feature>
<protein>
    <recommendedName>
        <fullName evidence="9">Zinc/iron permease</fullName>
    </recommendedName>
</protein>
<feature type="transmembrane region" description="Helical" evidence="6">
    <location>
        <begin position="577"/>
        <end position="596"/>
    </location>
</feature>
<dbReference type="PANTHER" id="PTHR11040">
    <property type="entry name" value="ZINC/IRON TRANSPORTER"/>
    <property type="match status" value="1"/>
</dbReference>
<feature type="compositionally biased region" description="Low complexity" evidence="5">
    <location>
        <begin position="161"/>
        <end position="175"/>
    </location>
</feature>
<sequence length="597" mass="64565">MKKETLSQEFGAMAAIFFISLFAVSFPAVSQRSKRISIPKILFFIGKHFGTGVILSTAFCHLLQDSFESLTDGVVKKWYPGVGEQTGFIILAALMVIFLIEYISTCYVDYLHEDPSAPSSPADSPADSRSQSPTPTQSLVATEITPLLPNLSDAVPSSALTDSTYSTTQSSHSHTNANGRRLSHHSNHARPQPQHYLSSIVTNNPRHSRSNDCFYIINDLKDHLNNGEYHLVASTKGKGSCVCVCVCPAGTGTGSATEDGERGRNKRLIVRSPSRGELVDLERDQRRHERRRTSSHHSHSSHASLDMTPSRVGRRRQVVGILVLQFGIMIHSLVIGLTLAITSGSDFTTLVTAIVFHQLFEGLSLGIRIAALPSPIPHHSRSHSLSDSHDDDDEPHDIEGLPSSEGLLPTQQQTTSSSSRRCKSGSSSTVMGTSKLSSKSEEDASSWWCCGRRKNTGKKSRGWLQPVLTFLFAITTPAGLGLGMIVFGRKSSRGDENQSQMAHMLLTQGLMCAISAGMLIYAATVEMIAGDFVFGNLGGGGHAGGHGHSHGEELFEEGENGHEHEHEHERVTPRKRAIAVGSMLAGVVAMGLIGLGE</sequence>
<evidence type="ECO:0000256" key="1">
    <source>
        <dbReference type="ARBA" id="ARBA00004141"/>
    </source>
</evidence>
<feature type="transmembrane region" description="Helical" evidence="6">
    <location>
        <begin position="12"/>
        <end position="29"/>
    </location>
</feature>
<feature type="compositionally biased region" description="Basic and acidic residues" evidence="5">
    <location>
        <begin position="277"/>
        <end position="287"/>
    </location>
</feature>
<feature type="transmembrane region" description="Helical" evidence="6">
    <location>
        <begin position="84"/>
        <end position="103"/>
    </location>
</feature>
<feature type="transmembrane region" description="Helical" evidence="6">
    <location>
        <begin position="462"/>
        <end position="485"/>
    </location>
</feature>
<comment type="caution">
    <text evidence="7">The sequence shown here is derived from an EMBL/GenBank/DDBJ whole genome shotgun (WGS) entry which is preliminary data.</text>
</comment>
<reference evidence="7 8" key="1">
    <citation type="submission" date="2024-01" db="EMBL/GenBank/DDBJ databases">
        <title>A draft genome for the cacao thread blight pathogen Marasmiellus scandens.</title>
        <authorList>
            <person name="Baruah I.K."/>
            <person name="Leung J."/>
            <person name="Bukari Y."/>
            <person name="Amoako-Attah I."/>
            <person name="Meinhardt L.W."/>
            <person name="Bailey B.A."/>
            <person name="Cohen S.P."/>
        </authorList>
    </citation>
    <scope>NUCLEOTIDE SEQUENCE [LARGE SCALE GENOMIC DNA]</scope>
    <source>
        <strain evidence="7 8">GH-19</strain>
    </source>
</reference>
<dbReference type="EMBL" id="JBANRG010000067">
    <property type="protein sequence ID" value="KAK7440621.1"/>
    <property type="molecule type" value="Genomic_DNA"/>
</dbReference>
<keyword evidence="8" id="KW-1185">Reference proteome</keyword>
<evidence type="ECO:0000256" key="2">
    <source>
        <dbReference type="ARBA" id="ARBA00022692"/>
    </source>
</evidence>
<evidence type="ECO:0000256" key="3">
    <source>
        <dbReference type="ARBA" id="ARBA00022989"/>
    </source>
</evidence>
<feature type="region of interest" description="Disordered" evidence="5">
    <location>
        <begin position="159"/>
        <end position="191"/>
    </location>
</feature>
<feature type="transmembrane region" description="Helical" evidence="6">
    <location>
        <begin position="318"/>
        <end position="341"/>
    </location>
</feature>
<dbReference type="PANTHER" id="PTHR11040:SF44">
    <property type="entry name" value="PROTEIN ZNTC-RELATED"/>
    <property type="match status" value="1"/>
</dbReference>
<accession>A0ABR1ITN9</accession>
<organism evidence="7 8">
    <name type="scientific">Marasmiellus scandens</name>
    <dbReference type="NCBI Taxonomy" id="2682957"/>
    <lineage>
        <taxon>Eukaryota</taxon>
        <taxon>Fungi</taxon>
        <taxon>Dikarya</taxon>
        <taxon>Basidiomycota</taxon>
        <taxon>Agaricomycotina</taxon>
        <taxon>Agaricomycetes</taxon>
        <taxon>Agaricomycetidae</taxon>
        <taxon>Agaricales</taxon>
        <taxon>Marasmiineae</taxon>
        <taxon>Omphalotaceae</taxon>
        <taxon>Marasmiellus</taxon>
    </lineage>
</organism>
<dbReference type="Pfam" id="PF02535">
    <property type="entry name" value="Zip"/>
    <property type="match status" value="3"/>
</dbReference>
<dbReference type="Proteomes" id="UP001498398">
    <property type="component" value="Unassembled WGS sequence"/>
</dbReference>
<feature type="compositionally biased region" description="Basic residues" evidence="5">
    <location>
        <begin position="288"/>
        <end position="300"/>
    </location>
</feature>
<evidence type="ECO:0000256" key="5">
    <source>
        <dbReference type="SAM" id="MobiDB-lite"/>
    </source>
</evidence>
<feature type="region of interest" description="Disordered" evidence="5">
    <location>
        <begin position="377"/>
        <end position="437"/>
    </location>
</feature>
<evidence type="ECO:0000256" key="4">
    <source>
        <dbReference type="ARBA" id="ARBA00023136"/>
    </source>
</evidence>